<dbReference type="InterPro" id="IPR027383">
    <property type="entry name" value="Znf_put"/>
</dbReference>
<dbReference type="AlphaFoldDB" id="A0A6I4P7Z7"/>
<dbReference type="Proteomes" id="UP000438182">
    <property type="component" value="Unassembled WGS sequence"/>
</dbReference>
<reference evidence="2 3" key="1">
    <citation type="submission" date="2019-12" db="EMBL/GenBank/DDBJ databases">
        <authorList>
            <person name="Kim Y.S."/>
        </authorList>
    </citation>
    <scope>NUCLEOTIDE SEQUENCE [LARGE SCALE GENOMIC DNA]</scope>
    <source>
        <strain evidence="2 3">MMS17-SY077</strain>
    </source>
</reference>
<organism evidence="2 3">
    <name type="scientific">Agromyces seonyuensis</name>
    <dbReference type="NCBI Taxonomy" id="2662446"/>
    <lineage>
        <taxon>Bacteria</taxon>
        <taxon>Bacillati</taxon>
        <taxon>Actinomycetota</taxon>
        <taxon>Actinomycetes</taxon>
        <taxon>Micrococcales</taxon>
        <taxon>Microbacteriaceae</taxon>
        <taxon>Agromyces</taxon>
    </lineage>
</organism>
<proteinExistence type="predicted"/>
<evidence type="ECO:0000313" key="3">
    <source>
        <dbReference type="Proteomes" id="UP000438182"/>
    </source>
</evidence>
<feature type="domain" description="Putative zinc-finger" evidence="1">
    <location>
        <begin position="6"/>
        <end position="39"/>
    </location>
</feature>
<dbReference type="Pfam" id="PF13490">
    <property type="entry name" value="zf-HC2"/>
    <property type="match status" value="1"/>
</dbReference>
<dbReference type="RefSeq" id="WP_160426603.1">
    <property type="nucleotide sequence ID" value="NZ_WSTA01000089.1"/>
</dbReference>
<evidence type="ECO:0000313" key="2">
    <source>
        <dbReference type="EMBL" id="MWB99947.1"/>
    </source>
</evidence>
<accession>A0A6I4P7Z7</accession>
<comment type="caution">
    <text evidence="2">The sequence shown here is derived from an EMBL/GenBank/DDBJ whole genome shotgun (WGS) entry which is preliminary data.</text>
</comment>
<name>A0A6I4P7Z7_9MICO</name>
<evidence type="ECO:0000259" key="1">
    <source>
        <dbReference type="Pfam" id="PF13490"/>
    </source>
</evidence>
<gene>
    <name evidence="2" type="ORF">GB864_15480</name>
</gene>
<dbReference type="EMBL" id="WSTA01000089">
    <property type="protein sequence ID" value="MWB99947.1"/>
    <property type="molecule type" value="Genomic_DNA"/>
</dbReference>
<keyword evidence="3" id="KW-1185">Reference proteome</keyword>
<protein>
    <submittedName>
        <fullName evidence="2">Alpha-ketoglutarate decarboxylase</fullName>
    </submittedName>
</protein>
<sequence>MSDCGCEKARAELEEYLHEELGETELSEVREHLETCVDCKHEEIVGRMLTLTVRRACKEVAPERLRVDVIAAIRSIEIRTEA</sequence>